<accession>A0A1J5QUJ2</accession>
<dbReference type="InterPro" id="IPR011010">
    <property type="entry name" value="DNA_brk_join_enz"/>
</dbReference>
<name>A0A1J5QUJ2_9ZZZZ</name>
<proteinExistence type="predicted"/>
<reference evidence="3" key="1">
    <citation type="submission" date="2016-10" db="EMBL/GenBank/DDBJ databases">
        <title>Sequence of Gallionella enrichment culture.</title>
        <authorList>
            <person name="Poehlein A."/>
            <person name="Muehling M."/>
            <person name="Daniel R."/>
        </authorList>
    </citation>
    <scope>NUCLEOTIDE SEQUENCE</scope>
</reference>
<organism evidence="3">
    <name type="scientific">mine drainage metagenome</name>
    <dbReference type="NCBI Taxonomy" id="410659"/>
    <lineage>
        <taxon>unclassified sequences</taxon>
        <taxon>metagenomes</taxon>
        <taxon>ecological metagenomes</taxon>
    </lineage>
</organism>
<dbReference type="Pfam" id="PF00589">
    <property type="entry name" value="Phage_integrase"/>
    <property type="match status" value="1"/>
</dbReference>
<evidence type="ECO:0000256" key="1">
    <source>
        <dbReference type="ARBA" id="ARBA00023172"/>
    </source>
</evidence>
<keyword evidence="1" id="KW-0233">DNA recombination</keyword>
<dbReference type="AlphaFoldDB" id="A0A1J5QUJ2"/>
<dbReference type="GO" id="GO:0006310">
    <property type="term" value="P:DNA recombination"/>
    <property type="evidence" value="ECO:0007669"/>
    <property type="project" value="UniProtKB-KW"/>
</dbReference>
<dbReference type="PROSITE" id="PS51898">
    <property type="entry name" value="TYR_RECOMBINASE"/>
    <property type="match status" value="1"/>
</dbReference>
<dbReference type="GO" id="GO:0015074">
    <property type="term" value="P:DNA integration"/>
    <property type="evidence" value="ECO:0007669"/>
    <property type="project" value="InterPro"/>
</dbReference>
<dbReference type="PANTHER" id="PTHR30349">
    <property type="entry name" value="PHAGE INTEGRASE-RELATED"/>
    <property type="match status" value="1"/>
</dbReference>
<dbReference type="InterPro" id="IPR013762">
    <property type="entry name" value="Integrase-like_cat_sf"/>
</dbReference>
<evidence type="ECO:0000313" key="3">
    <source>
        <dbReference type="EMBL" id="OIQ86978.1"/>
    </source>
</evidence>
<dbReference type="Gene3D" id="1.10.443.10">
    <property type="entry name" value="Intergrase catalytic core"/>
    <property type="match status" value="1"/>
</dbReference>
<sequence>MSARPFTAEELARLEAHLLETGRLRDRMLLIVGTNVGYRISELLTLRVSQVLTPSSDIAHEITITRGLLKGGAGVHRRSVRSRRVVLNERARGAIRDYLASLSRIPGADDYLFASRQGRNRPIHRVQAHRILVRLCRACGVDVSRVSTHSLRKTFVRAVYDASRFDLIRTQRIVGHSSPLITARYLESCQSDLDEVVLGLATPARPILPALAC</sequence>
<protein>
    <submittedName>
        <fullName evidence="3">Tyrosine recombinase XerC</fullName>
    </submittedName>
</protein>
<evidence type="ECO:0000259" key="2">
    <source>
        <dbReference type="PROSITE" id="PS51898"/>
    </source>
</evidence>
<dbReference type="InterPro" id="IPR002104">
    <property type="entry name" value="Integrase_catalytic"/>
</dbReference>
<dbReference type="SUPFAM" id="SSF56349">
    <property type="entry name" value="DNA breaking-rejoining enzymes"/>
    <property type="match status" value="1"/>
</dbReference>
<dbReference type="GO" id="GO:0003677">
    <property type="term" value="F:DNA binding"/>
    <property type="evidence" value="ECO:0007669"/>
    <property type="project" value="InterPro"/>
</dbReference>
<dbReference type="EMBL" id="MLJW01000448">
    <property type="protein sequence ID" value="OIQ86978.1"/>
    <property type="molecule type" value="Genomic_DNA"/>
</dbReference>
<gene>
    <name evidence="3" type="primary">xerC_40</name>
    <name evidence="3" type="ORF">GALL_311640</name>
</gene>
<dbReference type="PANTHER" id="PTHR30349:SF82">
    <property type="entry name" value="INTEGRASE_RECOMBINASE YOEC-RELATED"/>
    <property type="match status" value="1"/>
</dbReference>
<comment type="caution">
    <text evidence="3">The sequence shown here is derived from an EMBL/GenBank/DDBJ whole genome shotgun (WGS) entry which is preliminary data.</text>
</comment>
<dbReference type="InterPro" id="IPR050090">
    <property type="entry name" value="Tyrosine_recombinase_XerCD"/>
</dbReference>
<feature type="domain" description="Tyr recombinase" evidence="2">
    <location>
        <begin position="1"/>
        <end position="198"/>
    </location>
</feature>